<evidence type="ECO:0000256" key="9">
    <source>
        <dbReference type="SAM" id="Phobius"/>
    </source>
</evidence>
<dbReference type="PANTHER" id="PTHR13121">
    <property type="entry name" value="GPI TRANSAMIDASE COMPONENT PIG-U"/>
    <property type="match status" value="1"/>
</dbReference>
<evidence type="ECO:0000256" key="7">
    <source>
        <dbReference type="ARBA" id="ARBA00022989"/>
    </source>
</evidence>
<comment type="similarity">
    <text evidence="3">Belongs to the PIGU family.</text>
</comment>
<dbReference type="GO" id="GO:0016255">
    <property type="term" value="P:attachment of GPI anchor to protein"/>
    <property type="evidence" value="ECO:0007669"/>
    <property type="project" value="InterPro"/>
</dbReference>
<keyword evidence="10" id="KW-0732">Signal</keyword>
<dbReference type="PANTHER" id="PTHR13121:SF0">
    <property type="entry name" value="PHOSPHATIDYLINOSITOL GLYCAN ANCHOR BIOSYNTHESIS CLASS U PROTEIN"/>
    <property type="match status" value="1"/>
</dbReference>
<evidence type="ECO:0000256" key="3">
    <source>
        <dbReference type="ARBA" id="ARBA00010026"/>
    </source>
</evidence>
<evidence type="ECO:0000256" key="1">
    <source>
        <dbReference type="ARBA" id="ARBA00004477"/>
    </source>
</evidence>
<proteinExistence type="inferred from homology"/>
<dbReference type="InterPro" id="IPR009600">
    <property type="entry name" value="PIG-U"/>
</dbReference>
<dbReference type="EMBL" id="CASHTH010001490">
    <property type="protein sequence ID" value="CAI8016036.1"/>
    <property type="molecule type" value="Genomic_DNA"/>
</dbReference>
<dbReference type="Proteomes" id="UP001174909">
    <property type="component" value="Unassembled WGS sequence"/>
</dbReference>
<dbReference type="GO" id="GO:0042765">
    <property type="term" value="C:GPI-anchor transamidase complex"/>
    <property type="evidence" value="ECO:0007669"/>
    <property type="project" value="InterPro"/>
</dbReference>
<gene>
    <name evidence="11" type="ORF">GBAR_LOCUS9883</name>
</gene>
<protein>
    <submittedName>
        <fullName evidence="11">Phosphatidylinositol glycan anchor biosynthesis class U protein</fullName>
    </submittedName>
</protein>
<comment type="pathway">
    <text evidence="2">Glycolipid biosynthesis; glycosylphosphatidylinositol-anchor biosynthesis.</text>
</comment>
<evidence type="ECO:0000313" key="12">
    <source>
        <dbReference type="Proteomes" id="UP001174909"/>
    </source>
</evidence>
<feature type="signal peptide" evidence="10">
    <location>
        <begin position="1"/>
        <end position="15"/>
    </location>
</feature>
<keyword evidence="12" id="KW-1185">Reference proteome</keyword>
<evidence type="ECO:0000256" key="2">
    <source>
        <dbReference type="ARBA" id="ARBA00004687"/>
    </source>
</evidence>
<reference evidence="11" key="1">
    <citation type="submission" date="2023-03" db="EMBL/GenBank/DDBJ databases">
        <authorList>
            <person name="Steffen K."/>
            <person name="Cardenas P."/>
        </authorList>
    </citation>
    <scope>NUCLEOTIDE SEQUENCE</scope>
</reference>
<dbReference type="Pfam" id="PF06728">
    <property type="entry name" value="PIG-U"/>
    <property type="match status" value="1"/>
</dbReference>
<feature type="chain" id="PRO_5041459032" evidence="10">
    <location>
        <begin position="16"/>
        <end position="124"/>
    </location>
</feature>
<evidence type="ECO:0000256" key="4">
    <source>
        <dbReference type="ARBA" id="ARBA00022502"/>
    </source>
</evidence>
<sequence length="124" mass="13769">MVVLLLAVLAVVCRCLLIWLGSGDWLAKRVEISTPVNSWTRVQEGIALVSSNYSPYSGDVFHEQALVLTVFQWLTSLGEWAVGAFFISVDVVIAVCLAGIADLHMKDQLRRQTRERRSYGKGSD</sequence>
<keyword evidence="7 9" id="KW-1133">Transmembrane helix</keyword>
<comment type="caution">
    <text evidence="11">The sequence shown here is derived from an EMBL/GenBank/DDBJ whole genome shotgun (WGS) entry which is preliminary data.</text>
</comment>
<dbReference type="AlphaFoldDB" id="A0AA35RT11"/>
<evidence type="ECO:0000256" key="5">
    <source>
        <dbReference type="ARBA" id="ARBA00022692"/>
    </source>
</evidence>
<keyword evidence="6" id="KW-0256">Endoplasmic reticulum</keyword>
<comment type="subcellular location">
    <subcellularLocation>
        <location evidence="1">Endoplasmic reticulum membrane</location>
        <topology evidence="1">Multi-pass membrane protein</topology>
    </subcellularLocation>
</comment>
<dbReference type="GO" id="GO:0006506">
    <property type="term" value="P:GPI anchor biosynthetic process"/>
    <property type="evidence" value="ECO:0007669"/>
    <property type="project" value="UniProtKB-KW"/>
</dbReference>
<keyword evidence="8 9" id="KW-0472">Membrane</keyword>
<feature type="transmembrane region" description="Helical" evidence="9">
    <location>
        <begin position="80"/>
        <end position="101"/>
    </location>
</feature>
<evidence type="ECO:0000256" key="8">
    <source>
        <dbReference type="ARBA" id="ARBA00023136"/>
    </source>
</evidence>
<keyword evidence="4" id="KW-0337">GPI-anchor biosynthesis</keyword>
<keyword evidence="5 9" id="KW-0812">Transmembrane</keyword>
<organism evidence="11 12">
    <name type="scientific">Geodia barretti</name>
    <name type="common">Barrett's horny sponge</name>
    <dbReference type="NCBI Taxonomy" id="519541"/>
    <lineage>
        <taxon>Eukaryota</taxon>
        <taxon>Metazoa</taxon>
        <taxon>Porifera</taxon>
        <taxon>Demospongiae</taxon>
        <taxon>Heteroscleromorpha</taxon>
        <taxon>Tetractinellida</taxon>
        <taxon>Astrophorina</taxon>
        <taxon>Geodiidae</taxon>
        <taxon>Geodia</taxon>
    </lineage>
</organism>
<name>A0AA35RT11_GEOBA</name>
<accession>A0AA35RT11</accession>
<evidence type="ECO:0000256" key="6">
    <source>
        <dbReference type="ARBA" id="ARBA00022824"/>
    </source>
</evidence>
<evidence type="ECO:0000313" key="11">
    <source>
        <dbReference type="EMBL" id="CAI8016036.1"/>
    </source>
</evidence>
<evidence type="ECO:0000256" key="10">
    <source>
        <dbReference type="SAM" id="SignalP"/>
    </source>
</evidence>